<dbReference type="GO" id="GO:0016055">
    <property type="term" value="P:Wnt signaling pathway"/>
    <property type="evidence" value="ECO:0007669"/>
    <property type="project" value="UniProtKB-KW"/>
</dbReference>
<comment type="similarity">
    <text evidence="8">Belongs to the membrane-bound acyltransferase family. Porcupine subfamily.</text>
</comment>
<comment type="caution">
    <text evidence="13">The sequence shown here is derived from an EMBL/GenBank/DDBJ whole genome shotgun (WGS) entry which is preliminary data.</text>
</comment>
<evidence type="ECO:0000256" key="9">
    <source>
        <dbReference type="ARBA" id="ARBA00038867"/>
    </source>
</evidence>
<dbReference type="Proteomes" id="UP000663829">
    <property type="component" value="Unassembled WGS sequence"/>
</dbReference>
<dbReference type="EC" id="2.3.1.250" evidence="9"/>
<keyword evidence="6 12" id="KW-0472">Membrane</keyword>
<sequence>TSLLKMALPRLFHHIDGIEAVLVLDKDGAAILKLPNVQTVDNLQLVIPPAQVLSDQSQRMNLKKIKTVVAYWSSRQIITYNVQPFIFVVAADTNVNTGALLNLYKDFCQIGEELSKIKMVSTDDYYFDEYTDEYDVDSLFTYRDWTVDEKSYFDEYLSHIDSGVSLTSLSGIRGVQMCLMMKMISLSIDYKYFEQQYSSSDEDDQQQTKEHDTLVKCPSTIEFLSYILSINNTVFGPWLNYRNYIKYFQPKKNIVVIRKIDFFELSKWFYCLFKICLCLIISNCFTDWLQQITISFSSNTDGSGGWTNAYLQALTYRFSHYCICFIGELFGLVSGIEFDVEDYKNYQEIHQQYTEKLNVIKQVITQIPSRKKSHEKKNKQLSKKVNELKEDDKHEELLLKMSSVIMDNKDPMISNTVEIIETNKDDVEEDSSANMDENKLSIPEELTNSNYLDTTETMNDNHDDNIEGGNHSEIIHHDDKIKVYPLRYRSPIIRRSTNTIAKKKPLSSTSLKRKVVSSHLSSSISSKQQTSVPITKKSSSLSSSVLSRSSSIVKPYEIEFPHSLVDVVINWNIPMHYWLKIYVYKLMKSKYSHFSSIFVTYLASALLHGFNFQLSIVLLSIGIFAYVEYGFRKKLSEVLDSCVMAKYCSSCDHTHTYWHPLTFTVNCLLSALSLWHLTYLGQLFDNSQQQYIGYSLQHTLEKWSKLNFASHIVVICTYAVFRSL</sequence>
<evidence type="ECO:0000256" key="3">
    <source>
        <dbReference type="ARBA" id="ARBA00022687"/>
    </source>
</evidence>
<evidence type="ECO:0000313" key="13">
    <source>
        <dbReference type="EMBL" id="CAF1380225.1"/>
    </source>
</evidence>
<dbReference type="Pfam" id="PF08923">
    <property type="entry name" value="MAPKK1_Int"/>
    <property type="match status" value="1"/>
</dbReference>
<comment type="subcellular location">
    <subcellularLocation>
        <location evidence="1">Membrane</location>
        <topology evidence="1">Multi-pass membrane protein</topology>
    </subcellularLocation>
</comment>
<evidence type="ECO:0000256" key="6">
    <source>
        <dbReference type="ARBA" id="ARBA00023136"/>
    </source>
</evidence>
<feature type="transmembrane region" description="Helical" evidence="12">
    <location>
        <begin position="598"/>
        <end position="627"/>
    </location>
</feature>
<gene>
    <name evidence="13" type="ORF">GPM918_LOCUS32291</name>
    <name evidence="14" type="ORF">SRO942_LOCUS32957</name>
</gene>
<dbReference type="GO" id="GO:1990698">
    <property type="term" value="F:palmitoleoyltransferase activity"/>
    <property type="evidence" value="ECO:0007669"/>
    <property type="project" value="UniProtKB-EC"/>
</dbReference>
<dbReference type="EMBL" id="CAJNOQ010016400">
    <property type="protein sequence ID" value="CAF1380225.1"/>
    <property type="molecule type" value="Genomic_DNA"/>
</dbReference>
<dbReference type="OrthoDB" id="5968863at2759"/>
<evidence type="ECO:0000256" key="2">
    <source>
        <dbReference type="ARBA" id="ARBA00022679"/>
    </source>
</evidence>
<dbReference type="PANTHER" id="PTHR13906:SF12">
    <property type="entry name" value="PROTEIN-SERINE O-PALMITOLEOYLTRANSFERASE PORCUPINE"/>
    <property type="match status" value="1"/>
</dbReference>
<feature type="non-terminal residue" evidence="13">
    <location>
        <position position="724"/>
    </location>
</feature>
<evidence type="ECO:0000256" key="10">
    <source>
        <dbReference type="ARBA" id="ARBA00040371"/>
    </source>
</evidence>
<evidence type="ECO:0000313" key="14">
    <source>
        <dbReference type="EMBL" id="CAF4274260.1"/>
    </source>
</evidence>
<keyword evidence="3" id="KW-0879">Wnt signaling pathway</keyword>
<dbReference type="PANTHER" id="PTHR13906">
    <property type="entry name" value="PORCUPINE"/>
    <property type="match status" value="1"/>
</dbReference>
<keyword evidence="4 12" id="KW-0812">Transmembrane</keyword>
<dbReference type="GO" id="GO:0061355">
    <property type="term" value="P:Wnt protein secretion"/>
    <property type="evidence" value="ECO:0007669"/>
    <property type="project" value="TreeGrafter"/>
</dbReference>
<dbReference type="Pfam" id="PF03062">
    <property type="entry name" value="MBOAT"/>
    <property type="match status" value="2"/>
</dbReference>
<evidence type="ECO:0000256" key="5">
    <source>
        <dbReference type="ARBA" id="ARBA00022989"/>
    </source>
</evidence>
<dbReference type="InterPro" id="IPR049941">
    <property type="entry name" value="LPLAT_7/PORCN-like"/>
</dbReference>
<dbReference type="GO" id="GO:0017147">
    <property type="term" value="F:Wnt-protein binding"/>
    <property type="evidence" value="ECO:0007669"/>
    <property type="project" value="TreeGrafter"/>
</dbReference>
<protein>
    <recommendedName>
        <fullName evidence="10">Protein-serine O-palmitoleoyltransferase porcupine</fullName>
        <ecNumber evidence="9">2.3.1.250</ecNumber>
    </recommendedName>
</protein>
<dbReference type="SMART" id="SM01278">
    <property type="entry name" value="MAPKK1_Int"/>
    <property type="match status" value="1"/>
</dbReference>
<keyword evidence="7" id="KW-0012">Acyltransferase</keyword>
<reference evidence="13" key="1">
    <citation type="submission" date="2021-02" db="EMBL/GenBank/DDBJ databases">
        <authorList>
            <person name="Nowell W R."/>
        </authorList>
    </citation>
    <scope>NUCLEOTIDE SEQUENCE</scope>
</reference>
<comment type="catalytic activity">
    <reaction evidence="11">
        <text>[Wnt protein]-L-serine + (9Z)-hexadecenoyl-CoA = [Wnt protein]-O-(9Z)-hexadecenoyl-L-serine + CoA</text>
        <dbReference type="Rhea" id="RHEA:45336"/>
        <dbReference type="Rhea" id="RHEA-COMP:11170"/>
        <dbReference type="Rhea" id="RHEA-COMP:11171"/>
        <dbReference type="ChEBI" id="CHEBI:29999"/>
        <dbReference type="ChEBI" id="CHEBI:57287"/>
        <dbReference type="ChEBI" id="CHEBI:61540"/>
        <dbReference type="ChEBI" id="CHEBI:85189"/>
        <dbReference type="EC" id="2.3.1.250"/>
    </reaction>
</comment>
<evidence type="ECO:0000256" key="11">
    <source>
        <dbReference type="ARBA" id="ARBA00047978"/>
    </source>
</evidence>
<organism evidence="13 15">
    <name type="scientific">Didymodactylos carnosus</name>
    <dbReference type="NCBI Taxonomy" id="1234261"/>
    <lineage>
        <taxon>Eukaryota</taxon>
        <taxon>Metazoa</taxon>
        <taxon>Spiralia</taxon>
        <taxon>Gnathifera</taxon>
        <taxon>Rotifera</taxon>
        <taxon>Eurotatoria</taxon>
        <taxon>Bdelloidea</taxon>
        <taxon>Philodinida</taxon>
        <taxon>Philodinidae</taxon>
        <taxon>Didymodactylos</taxon>
    </lineage>
</organism>
<keyword evidence="15" id="KW-1185">Reference proteome</keyword>
<dbReference type="GO" id="GO:0030258">
    <property type="term" value="P:lipid modification"/>
    <property type="evidence" value="ECO:0007669"/>
    <property type="project" value="TreeGrafter"/>
</dbReference>
<dbReference type="EMBL" id="CAJOBC010080983">
    <property type="protein sequence ID" value="CAF4274260.1"/>
    <property type="molecule type" value="Genomic_DNA"/>
</dbReference>
<keyword evidence="5 12" id="KW-1133">Transmembrane helix</keyword>
<evidence type="ECO:0000256" key="1">
    <source>
        <dbReference type="ARBA" id="ARBA00004141"/>
    </source>
</evidence>
<dbReference type="AlphaFoldDB" id="A0A815JBV1"/>
<evidence type="ECO:0000256" key="8">
    <source>
        <dbReference type="ARBA" id="ARBA00038269"/>
    </source>
</evidence>
<keyword evidence="2" id="KW-0808">Transferase</keyword>
<evidence type="ECO:0000256" key="4">
    <source>
        <dbReference type="ARBA" id="ARBA00022692"/>
    </source>
</evidence>
<dbReference type="InterPro" id="IPR015019">
    <property type="entry name" value="LAMTOR3"/>
</dbReference>
<dbReference type="GO" id="GO:0032006">
    <property type="term" value="P:regulation of TOR signaling"/>
    <property type="evidence" value="ECO:0007669"/>
    <property type="project" value="InterPro"/>
</dbReference>
<evidence type="ECO:0000256" key="12">
    <source>
        <dbReference type="SAM" id="Phobius"/>
    </source>
</evidence>
<evidence type="ECO:0000256" key="7">
    <source>
        <dbReference type="ARBA" id="ARBA00023315"/>
    </source>
</evidence>
<evidence type="ECO:0000313" key="15">
    <source>
        <dbReference type="Proteomes" id="UP000663829"/>
    </source>
</evidence>
<proteinExistence type="inferred from homology"/>
<name>A0A815JBV1_9BILA</name>
<dbReference type="GO" id="GO:0016020">
    <property type="term" value="C:membrane"/>
    <property type="evidence" value="ECO:0007669"/>
    <property type="project" value="UniProtKB-SubCell"/>
</dbReference>
<dbReference type="InterPro" id="IPR004299">
    <property type="entry name" value="MBOAT_fam"/>
</dbReference>
<dbReference type="SUPFAM" id="SSF103196">
    <property type="entry name" value="Roadblock/LC7 domain"/>
    <property type="match status" value="1"/>
</dbReference>
<dbReference type="Gene3D" id="3.30.450.30">
    <property type="entry name" value="Dynein light chain 2a, cytoplasmic"/>
    <property type="match status" value="1"/>
</dbReference>
<accession>A0A815JBV1</accession>
<dbReference type="GO" id="GO:0005783">
    <property type="term" value="C:endoplasmic reticulum"/>
    <property type="evidence" value="ECO:0007669"/>
    <property type="project" value="TreeGrafter"/>
</dbReference>
<dbReference type="Proteomes" id="UP000681722">
    <property type="component" value="Unassembled WGS sequence"/>
</dbReference>